<accession>A0AAV1HQP3</accession>
<evidence type="ECO:0000313" key="3">
    <source>
        <dbReference type="Proteomes" id="UP001178508"/>
    </source>
</evidence>
<feature type="region of interest" description="Disordered" evidence="1">
    <location>
        <begin position="77"/>
        <end position="117"/>
    </location>
</feature>
<organism evidence="2 3">
    <name type="scientific">Xyrichtys novacula</name>
    <name type="common">Pearly razorfish</name>
    <name type="synonym">Hemipteronotus novacula</name>
    <dbReference type="NCBI Taxonomy" id="13765"/>
    <lineage>
        <taxon>Eukaryota</taxon>
        <taxon>Metazoa</taxon>
        <taxon>Chordata</taxon>
        <taxon>Craniata</taxon>
        <taxon>Vertebrata</taxon>
        <taxon>Euteleostomi</taxon>
        <taxon>Actinopterygii</taxon>
        <taxon>Neopterygii</taxon>
        <taxon>Teleostei</taxon>
        <taxon>Neoteleostei</taxon>
        <taxon>Acanthomorphata</taxon>
        <taxon>Eupercaria</taxon>
        <taxon>Labriformes</taxon>
        <taxon>Labridae</taxon>
        <taxon>Xyrichtys</taxon>
    </lineage>
</organism>
<dbReference type="Proteomes" id="UP001178508">
    <property type="component" value="Chromosome 23"/>
</dbReference>
<name>A0AAV1HQP3_XYRNO</name>
<dbReference type="AlphaFoldDB" id="A0AAV1HQP3"/>
<sequence length="117" mass="11655">MMASSTAVAGAPMAPTRPPGGAPGPSSSPSRAFAVCRPKDQVASSLLATSSWASPGAGAKSTSLPVCGGIQCGLALTEGTPSPSVPGHARCPKIRLDHRSESRTASSATRRCFPPPS</sequence>
<protein>
    <submittedName>
        <fullName evidence="2">Uncharacterized protein</fullName>
    </submittedName>
</protein>
<reference evidence="2" key="1">
    <citation type="submission" date="2023-08" db="EMBL/GenBank/DDBJ databases">
        <authorList>
            <person name="Alioto T."/>
            <person name="Alioto T."/>
            <person name="Gomez Garrido J."/>
        </authorList>
    </citation>
    <scope>NUCLEOTIDE SEQUENCE</scope>
</reference>
<feature type="region of interest" description="Disordered" evidence="1">
    <location>
        <begin position="1"/>
        <end position="32"/>
    </location>
</feature>
<gene>
    <name evidence="2" type="ORF">XNOV1_A024735</name>
</gene>
<dbReference type="EMBL" id="OY660886">
    <property type="protein sequence ID" value="CAJ1086672.1"/>
    <property type="molecule type" value="Genomic_DNA"/>
</dbReference>
<evidence type="ECO:0000256" key="1">
    <source>
        <dbReference type="SAM" id="MobiDB-lite"/>
    </source>
</evidence>
<proteinExistence type="predicted"/>
<keyword evidence="3" id="KW-1185">Reference proteome</keyword>
<evidence type="ECO:0000313" key="2">
    <source>
        <dbReference type="EMBL" id="CAJ1086672.1"/>
    </source>
</evidence>